<evidence type="ECO:0000313" key="4">
    <source>
        <dbReference type="Proteomes" id="UP000677668"/>
    </source>
</evidence>
<dbReference type="Proteomes" id="UP000677668">
    <property type="component" value="Chromosome 1"/>
</dbReference>
<evidence type="ECO:0000259" key="2">
    <source>
        <dbReference type="Pfam" id="PF14332"/>
    </source>
</evidence>
<evidence type="ECO:0000313" key="3">
    <source>
        <dbReference type="EMBL" id="QUV93420.1"/>
    </source>
</evidence>
<feature type="compositionally biased region" description="Low complexity" evidence="1">
    <location>
        <begin position="112"/>
        <end position="128"/>
    </location>
</feature>
<dbReference type="PANTHER" id="PTHR36304">
    <property type="entry name" value="DOMAIN GTPASE-ACTIVATING PROTEIN, PUTATIVE-RELATED-RELATED"/>
    <property type="match status" value="1"/>
</dbReference>
<feature type="domain" description="PatA-like N-terminal" evidence="2">
    <location>
        <begin position="5"/>
        <end position="102"/>
    </location>
</feature>
<feature type="region of interest" description="Disordered" evidence="1">
    <location>
        <begin position="106"/>
        <end position="128"/>
    </location>
</feature>
<accession>A0ABX8B102</accession>
<dbReference type="EMBL" id="CP072642">
    <property type="protein sequence ID" value="QUV93420.1"/>
    <property type="molecule type" value="Genomic_DNA"/>
</dbReference>
<name>A0ABX8B102_9BACT</name>
<evidence type="ECO:0000256" key="1">
    <source>
        <dbReference type="SAM" id="MobiDB-lite"/>
    </source>
</evidence>
<keyword evidence="4" id="KW-1185">Reference proteome</keyword>
<dbReference type="InterPro" id="IPR025497">
    <property type="entry name" value="PatA-like_N"/>
</dbReference>
<dbReference type="PANTHER" id="PTHR36304:SF4">
    <property type="entry name" value="DUF4388 DOMAIN-CONTAINING PROTEIN"/>
    <property type="match status" value="1"/>
</dbReference>
<organism evidence="3 4">
    <name type="scientific">Chloracidobacterium sp. N</name>
    <dbReference type="NCBI Taxonomy" id="2821540"/>
    <lineage>
        <taxon>Bacteria</taxon>
        <taxon>Pseudomonadati</taxon>
        <taxon>Acidobacteriota</taxon>
        <taxon>Terriglobia</taxon>
        <taxon>Terriglobales</taxon>
        <taxon>Acidobacteriaceae</taxon>
        <taxon>Chloracidobacterium</taxon>
        <taxon>Chloracidobacterium aggregatum</taxon>
    </lineage>
</organism>
<gene>
    <name evidence="3" type="ORF">J8C05_08570</name>
</gene>
<reference evidence="3 4" key="1">
    <citation type="submission" date="2021-03" db="EMBL/GenBank/DDBJ databases">
        <title>Genomic and phenotypic characterization of Chloracidobacterium isolates provides evidence for multiple species.</title>
        <authorList>
            <person name="Saini M.K."/>
            <person name="Costas A.M.G."/>
            <person name="Tank M."/>
            <person name="Bryant D.A."/>
        </authorList>
    </citation>
    <scope>NUCLEOTIDE SEQUENCE [LARGE SCALE GENOMIC DNA]</scope>
    <source>
        <strain evidence="3 4">N</strain>
    </source>
</reference>
<protein>
    <submittedName>
        <fullName evidence="3">DUF4388 domain-containing protein</fullName>
    </submittedName>
</protein>
<sequence>MPLVGDLTDLALVDIIQINCVGRNTARLTVHYPIGDGVFYFADGEVVDARLGNLVGVEAVYKALEYDQGAFRIDTGIPAPTRTIFEPWANLIMEGLRLLDEARAGRGEDGEATTPTPTAALPTRTPTTTSGAARVVNIYQVLVNDLTKVKGIDMALAVARDGTVQAASKVKSAEKLGMMVALLVHLGRLITVPSRVGALSRMTISVGPKKVMVFDLENYLALIEFSAAVRFETMSPHIDRIFRKMQARINGATEGVSTGLLGGTGALTPPGPYAGPLTM</sequence>
<dbReference type="Gene3D" id="3.30.450.30">
    <property type="entry name" value="Dynein light chain 2a, cytoplasmic"/>
    <property type="match status" value="1"/>
</dbReference>
<dbReference type="Pfam" id="PF14332">
    <property type="entry name" value="DUF4388"/>
    <property type="match status" value="1"/>
</dbReference>
<dbReference type="RefSeq" id="WP_058867034.1">
    <property type="nucleotide sequence ID" value="NZ_CP072642.1"/>
</dbReference>
<proteinExistence type="predicted"/>